<name>A0A061SDF8_9CHLO</name>
<proteinExistence type="predicted"/>
<feature type="compositionally biased region" description="Basic residues" evidence="1">
    <location>
        <begin position="63"/>
        <end position="73"/>
    </location>
</feature>
<feature type="region of interest" description="Disordered" evidence="1">
    <location>
        <begin position="1"/>
        <end position="95"/>
    </location>
</feature>
<evidence type="ECO:0000256" key="1">
    <source>
        <dbReference type="SAM" id="MobiDB-lite"/>
    </source>
</evidence>
<feature type="compositionally biased region" description="Basic and acidic residues" evidence="1">
    <location>
        <begin position="18"/>
        <end position="59"/>
    </location>
</feature>
<feature type="compositionally biased region" description="Basic and acidic residues" evidence="1">
    <location>
        <begin position="74"/>
        <end position="83"/>
    </location>
</feature>
<dbReference type="EMBL" id="GBEZ01002743">
    <property type="protein sequence ID" value="JAC82338.1"/>
    <property type="molecule type" value="Transcribed_RNA"/>
</dbReference>
<gene>
    <name evidence="2" type="ORF">TSPGSL018_5946</name>
</gene>
<accession>A0A061SDF8</accession>
<feature type="compositionally biased region" description="Basic residues" evidence="1">
    <location>
        <begin position="84"/>
        <end position="95"/>
    </location>
</feature>
<evidence type="ECO:0000313" key="2">
    <source>
        <dbReference type="EMBL" id="JAC82338.1"/>
    </source>
</evidence>
<reference evidence="2" key="1">
    <citation type="submission" date="2014-05" db="EMBL/GenBank/DDBJ databases">
        <title>The transcriptome of the halophilic microalga Tetraselmis sp. GSL018 isolated from the Great Salt Lake, Utah.</title>
        <authorList>
            <person name="Jinkerson R.E."/>
            <person name="D'Adamo S."/>
            <person name="Posewitz M.C."/>
        </authorList>
    </citation>
    <scope>NUCLEOTIDE SEQUENCE</scope>
    <source>
        <strain evidence="2">GSL018</strain>
    </source>
</reference>
<sequence>MQVSGSIISRRCGTAQAEPKRKDRLAGKKSSERENKALRKFKHETEKERKKEEKRKEAAAIKAVRHLNGKSKRFAKEQREEARRHRRRAKGEHRA</sequence>
<protein>
    <submittedName>
        <fullName evidence="2">Uncharacterized protein</fullName>
    </submittedName>
</protein>
<organism evidence="2">
    <name type="scientific">Tetraselmis sp. GSL018</name>
    <dbReference type="NCBI Taxonomy" id="582737"/>
    <lineage>
        <taxon>Eukaryota</taxon>
        <taxon>Viridiplantae</taxon>
        <taxon>Chlorophyta</taxon>
        <taxon>core chlorophytes</taxon>
        <taxon>Chlorodendrophyceae</taxon>
        <taxon>Chlorodendrales</taxon>
        <taxon>Chlorodendraceae</taxon>
        <taxon>Tetraselmis</taxon>
    </lineage>
</organism>
<dbReference type="AlphaFoldDB" id="A0A061SDF8"/>